<evidence type="ECO:0000256" key="5">
    <source>
        <dbReference type="PROSITE-ProRule" id="PRU00042"/>
    </source>
</evidence>
<protein>
    <submittedName>
        <fullName evidence="8">Zinc finger protein 81</fullName>
    </submittedName>
</protein>
<dbReference type="PANTHER" id="PTHR24379">
    <property type="entry name" value="KRAB AND ZINC FINGER DOMAIN-CONTAINING"/>
    <property type="match status" value="1"/>
</dbReference>
<feature type="compositionally biased region" description="Polar residues" evidence="6">
    <location>
        <begin position="1"/>
        <end position="20"/>
    </location>
</feature>
<dbReference type="SMART" id="SM00355">
    <property type="entry name" value="ZnF_C2H2"/>
    <property type="match status" value="4"/>
</dbReference>
<dbReference type="PANTHER" id="PTHR24379:SF121">
    <property type="entry name" value="C2H2-TYPE DOMAIN-CONTAINING PROTEIN"/>
    <property type="match status" value="1"/>
</dbReference>
<reference evidence="8 9" key="1">
    <citation type="submission" date="2015-12" db="EMBL/GenBank/DDBJ databases">
        <title>The genome of Folsomia candida.</title>
        <authorList>
            <person name="Faddeeva A."/>
            <person name="Derks M.F."/>
            <person name="Anvar Y."/>
            <person name="Smit S."/>
            <person name="Van Straalen N."/>
            <person name="Roelofs D."/>
        </authorList>
    </citation>
    <scope>NUCLEOTIDE SEQUENCE [LARGE SCALE GENOMIC DNA]</scope>
    <source>
        <strain evidence="8 9">VU population</strain>
        <tissue evidence="8">Whole body</tissue>
    </source>
</reference>
<dbReference type="InterPro" id="IPR036236">
    <property type="entry name" value="Znf_C2H2_sf"/>
</dbReference>
<feature type="compositionally biased region" description="Basic and acidic residues" evidence="6">
    <location>
        <begin position="147"/>
        <end position="156"/>
    </location>
</feature>
<sequence length="388" mass="43335">METVNLHSENSPESRYQNSGMEKASLDKAHNYCFLCESLLQNPSSPSPLLAKKISLCKKFLQEIGDTEEKNYAKSCPTCLHEVRKVWHLNLAIITVKQQITAILKKRRACRKQQNPVKTPLHHETVKIKDDDFTNDQTTRNSNRAENYAHEDHDDTSPTTTTALTPCVKIETSSSSYGMDAVDVVDSIFVGGAKNGDIFAESDAIDDSSDLNDDDDNDTNFMEYEDVEVMPTFQPASPVVTTSPVHRRNHRAPSRPIVAKHKCLQCERGFPYRFQLAEHVRSFHEKIRYPCSVCGKALSSARHCAAHEATICGVIHPAALLKKLYVKLHPCIVVGCTKIFASSSNLGMHVASKHVGVPAFICSTCGVDFVTLRDRNKHEIECKIRPNV</sequence>
<dbReference type="Gene3D" id="3.30.160.60">
    <property type="entry name" value="Classic Zinc Finger"/>
    <property type="match status" value="2"/>
</dbReference>
<dbReference type="InterPro" id="IPR013087">
    <property type="entry name" value="Znf_C2H2_type"/>
</dbReference>
<evidence type="ECO:0000256" key="2">
    <source>
        <dbReference type="ARBA" id="ARBA00022737"/>
    </source>
</evidence>
<evidence type="ECO:0000256" key="3">
    <source>
        <dbReference type="ARBA" id="ARBA00022771"/>
    </source>
</evidence>
<accession>A0A226D4Y6</accession>
<comment type="caution">
    <text evidence="8">The sequence shown here is derived from an EMBL/GenBank/DDBJ whole genome shotgun (WGS) entry which is preliminary data.</text>
</comment>
<dbReference type="OrthoDB" id="5803930at2759"/>
<dbReference type="GO" id="GO:0008270">
    <property type="term" value="F:zinc ion binding"/>
    <property type="evidence" value="ECO:0007669"/>
    <property type="project" value="UniProtKB-KW"/>
</dbReference>
<name>A0A226D4Y6_FOLCA</name>
<evidence type="ECO:0000313" key="8">
    <source>
        <dbReference type="EMBL" id="OXA39934.1"/>
    </source>
</evidence>
<dbReference type="SUPFAM" id="SSF57667">
    <property type="entry name" value="beta-beta-alpha zinc fingers"/>
    <property type="match status" value="2"/>
</dbReference>
<organism evidence="8 9">
    <name type="scientific">Folsomia candida</name>
    <name type="common">Springtail</name>
    <dbReference type="NCBI Taxonomy" id="158441"/>
    <lineage>
        <taxon>Eukaryota</taxon>
        <taxon>Metazoa</taxon>
        <taxon>Ecdysozoa</taxon>
        <taxon>Arthropoda</taxon>
        <taxon>Hexapoda</taxon>
        <taxon>Collembola</taxon>
        <taxon>Entomobryomorpha</taxon>
        <taxon>Isotomoidea</taxon>
        <taxon>Isotomidae</taxon>
        <taxon>Proisotominae</taxon>
        <taxon>Folsomia</taxon>
    </lineage>
</organism>
<keyword evidence="9" id="KW-1185">Reference proteome</keyword>
<evidence type="ECO:0000256" key="6">
    <source>
        <dbReference type="SAM" id="MobiDB-lite"/>
    </source>
</evidence>
<evidence type="ECO:0000313" key="9">
    <source>
        <dbReference type="Proteomes" id="UP000198287"/>
    </source>
</evidence>
<keyword evidence="2" id="KW-0677">Repeat</keyword>
<keyword evidence="1" id="KW-0479">Metal-binding</keyword>
<feature type="region of interest" description="Disordered" evidence="6">
    <location>
        <begin position="130"/>
        <end position="161"/>
    </location>
</feature>
<evidence type="ECO:0000259" key="7">
    <source>
        <dbReference type="PROSITE" id="PS50157"/>
    </source>
</evidence>
<dbReference type="EMBL" id="LNIX01000036">
    <property type="protein sequence ID" value="OXA39934.1"/>
    <property type="molecule type" value="Genomic_DNA"/>
</dbReference>
<dbReference type="PROSITE" id="PS00028">
    <property type="entry name" value="ZINC_FINGER_C2H2_1"/>
    <property type="match status" value="2"/>
</dbReference>
<keyword evidence="3 5" id="KW-0863">Zinc-finger</keyword>
<keyword evidence="4" id="KW-0862">Zinc</keyword>
<dbReference type="Proteomes" id="UP000198287">
    <property type="component" value="Unassembled WGS sequence"/>
</dbReference>
<feature type="domain" description="C2H2-type" evidence="7">
    <location>
        <begin position="261"/>
        <end position="289"/>
    </location>
</feature>
<evidence type="ECO:0000256" key="4">
    <source>
        <dbReference type="ARBA" id="ARBA00022833"/>
    </source>
</evidence>
<feature type="compositionally biased region" description="Polar residues" evidence="6">
    <location>
        <begin position="135"/>
        <end position="145"/>
    </location>
</feature>
<evidence type="ECO:0000256" key="1">
    <source>
        <dbReference type="ARBA" id="ARBA00022723"/>
    </source>
</evidence>
<feature type="region of interest" description="Disordered" evidence="6">
    <location>
        <begin position="1"/>
        <end position="21"/>
    </location>
</feature>
<dbReference type="PROSITE" id="PS50157">
    <property type="entry name" value="ZINC_FINGER_C2H2_2"/>
    <property type="match status" value="1"/>
</dbReference>
<dbReference type="AlphaFoldDB" id="A0A226D4Y6"/>
<gene>
    <name evidence="8" type="ORF">Fcan01_25371</name>
</gene>
<proteinExistence type="predicted"/>